<reference evidence="1 2" key="1">
    <citation type="journal article" date="2014" name="Genome Biol. Evol.">
        <title>Composite Conserved Promoter-Terminator Motifs (PeSLs) that Mediate Modular Shuffling in the Diverse T4-Like Myoviruses.</title>
        <authorList>
            <person name="Comeau A.M."/>
            <person name="Arbiol C."/>
            <person name="Krisch H.M."/>
        </authorList>
    </citation>
    <scope>NUCLEOTIDE SEQUENCE [LARGE SCALE GENOMIC DNA]</scope>
</reference>
<gene>
    <name evidence="1" type="ORF">VPFG_00260</name>
</gene>
<evidence type="ECO:0000313" key="1">
    <source>
        <dbReference type="EMBL" id="AGN30259.1"/>
    </source>
</evidence>
<accession>R9TFK0</accession>
<dbReference type="Proteomes" id="UP000201461">
    <property type="component" value="Segment"/>
</dbReference>
<dbReference type="EMBL" id="HQ317393">
    <property type="protein sequence ID" value="AGN30259.1"/>
    <property type="molecule type" value="Genomic_DNA"/>
</dbReference>
<proteinExistence type="predicted"/>
<dbReference type="GeneID" id="15926713"/>
<keyword evidence="2" id="KW-1185">Reference proteome</keyword>
<protein>
    <submittedName>
        <fullName evidence="1">Uncharacterized protein</fullName>
    </submittedName>
</protein>
<dbReference type="OrthoDB" id="35939at10239"/>
<dbReference type="KEGG" id="vg:15926713"/>
<evidence type="ECO:0000313" key="2">
    <source>
        <dbReference type="Proteomes" id="UP000201461"/>
    </source>
</evidence>
<name>R9TFK0_9CAUD</name>
<organism evidence="1 2">
    <name type="scientific">Vibrio phage nt-1</name>
    <dbReference type="NCBI Taxonomy" id="115992"/>
    <lineage>
        <taxon>Viruses</taxon>
        <taxon>Duplodnaviria</taxon>
        <taxon>Heunggongvirae</taxon>
        <taxon>Uroviricota</taxon>
        <taxon>Caudoviricetes</taxon>
        <taxon>Pantevenvirales</taxon>
        <taxon>Straboviridae</taxon>
        <taxon>Mylasvirus</taxon>
        <taxon>Mylasvirus persius</taxon>
    </lineage>
</organism>
<sequence>MKYVLKVAERNSSRVSDGSIGLLVNEHSPTLIFWLSLGEIIEYTTLNVSGIEVQTNDCVDRKLIAKANEMANAWLNDTPFTITEDSAMTPEMFTERAKIIIKNADKFASNITDHLSAFEGYDASEFKHVDSGLDELGNAYIAFEDFFGEDEGRIFYLHDVKDFWTEESTKEAERRFTEEANRRAEERELKEAAKIAYDEAVSENKEREELNRLMKKYIFNAIPN</sequence>
<dbReference type="RefSeq" id="YP_008125408.1">
    <property type="nucleotide sequence ID" value="NC_021529.2"/>
</dbReference>